<evidence type="ECO:0000313" key="1">
    <source>
        <dbReference type="EMBL" id="KAK3922923.1"/>
    </source>
</evidence>
<accession>A0AAE1LKC9</accession>
<proteinExistence type="predicted"/>
<protein>
    <submittedName>
        <fullName evidence="1">Speedy protein C</fullName>
    </submittedName>
</protein>
<dbReference type="AlphaFoldDB" id="A0AAE1LKC9"/>
<keyword evidence="2" id="KW-1185">Reference proteome</keyword>
<organism evidence="1 2">
    <name type="scientific">Frankliniella fusca</name>
    <dbReference type="NCBI Taxonomy" id="407009"/>
    <lineage>
        <taxon>Eukaryota</taxon>
        <taxon>Metazoa</taxon>
        <taxon>Ecdysozoa</taxon>
        <taxon>Arthropoda</taxon>
        <taxon>Hexapoda</taxon>
        <taxon>Insecta</taxon>
        <taxon>Pterygota</taxon>
        <taxon>Neoptera</taxon>
        <taxon>Paraneoptera</taxon>
        <taxon>Thysanoptera</taxon>
        <taxon>Terebrantia</taxon>
        <taxon>Thripoidea</taxon>
        <taxon>Thripidae</taxon>
        <taxon>Frankliniella</taxon>
    </lineage>
</organism>
<dbReference type="Proteomes" id="UP001219518">
    <property type="component" value="Unassembled WGS sequence"/>
</dbReference>
<evidence type="ECO:0000313" key="2">
    <source>
        <dbReference type="Proteomes" id="UP001219518"/>
    </source>
</evidence>
<reference evidence="1" key="1">
    <citation type="submission" date="2021-07" db="EMBL/GenBank/DDBJ databases">
        <authorList>
            <person name="Catto M.A."/>
            <person name="Jacobson A."/>
            <person name="Kennedy G."/>
            <person name="Labadie P."/>
            <person name="Hunt B.G."/>
            <person name="Srinivasan R."/>
        </authorList>
    </citation>
    <scope>NUCLEOTIDE SEQUENCE</scope>
    <source>
        <strain evidence="1">PL_HMW_Pooled</strain>
        <tissue evidence="1">Head</tissue>
    </source>
</reference>
<gene>
    <name evidence="1" type="ORF">KUF71_001582</name>
</gene>
<sequence length="108" mass="12435">PRPSRFRGSALGLRFNAFLRFYAFAYALAYRSLSEYSIAQLTFKTYLTVSDRYLDKLFLVYTLVYTPSCTTSVMRIEVRTNLDTFLSLCIVNYHKVNACSLMSLRIGA</sequence>
<reference evidence="1" key="2">
    <citation type="journal article" date="2023" name="BMC Genomics">
        <title>Pest status, molecular evolution, and epigenetic factors derived from the genome assembly of Frankliniella fusca, a thysanopteran phytovirus vector.</title>
        <authorList>
            <person name="Catto M.A."/>
            <person name="Labadie P.E."/>
            <person name="Jacobson A.L."/>
            <person name="Kennedy G.G."/>
            <person name="Srinivasan R."/>
            <person name="Hunt B.G."/>
        </authorList>
    </citation>
    <scope>NUCLEOTIDE SEQUENCE</scope>
    <source>
        <strain evidence="1">PL_HMW_Pooled</strain>
    </source>
</reference>
<comment type="caution">
    <text evidence="1">The sequence shown here is derived from an EMBL/GenBank/DDBJ whole genome shotgun (WGS) entry which is preliminary data.</text>
</comment>
<name>A0AAE1LKC9_9NEOP</name>
<dbReference type="EMBL" id="JAHWGI010001134">
    <property type="protein sequence ID" value="KAK3922923.1"/>
    <property type="molecule type" value="Genomic_DNA"/>
</dbReference>
<feature type="non-terminal residue" evidence="1">
    <location>
        <position position="1"/>
    </location>
</feature>